<proteinExistence type="predicted"/>
<evidence type="ECO:0000313" key="2">
    <source>
        <dbReference type="EnsemblPlants" id="AET00280"/>
    </source>
</evidence>
<dbReference type="STRING" id="3880.G7KD05"/>
<protein>
    <submittedName>
        <fullName evidence="1">Ycf2-like protein</fullName>
    </submittedName>
</protein>
<dbReference type="EMBL" id="CM001221">
    <property type="protein sequence ID" value="AET00280.1"/>
    <property type="molecule type" value="Genomic_DNA"/>
</dbReference>
<evidence type="ECO:0000313" key="3">
    <source>
        <dbReference type="Proteomes" id="UP000002051"/>
    </source>
</evidence>
<reference evidence="1 3" key="1">
    <citation type="journal article" date="2011" name="Nature">
        <title>The Medicago genome provides insight into the evolution of rhizobial symbioses.</title>
        <authorList>
            <person name="Young N.D."/>
            <person name="Debelle F."/>
            <person name="Oldroyd G.E."/>
            <person name="Geurts R."/>
            <person name="Cannon S.B."/>
            <person name="Udvardi M.K."/>
            <person name="Benedito V.A."/>
            <person name="Mayer K.F."/>
            <person name="Gouzy J."/>
            <person name="Schoof H."/>
            <person name="Van de Peer Y."/>
            <person name="Proost S."/>
            <person name="Cook D.R."/>
            <person name="Meyers B.C."/>
            <person name="Spannagl M."/>
            <person name="Cheung F."/>
            <person name="De Mita S."/>
            <person name="Krishnakumar V."/>
            <person name="Gundlach H."/>
            <person name="Zhou S."/>
            <person name="Mudge J."/>
            <person name="Bharti A.K."/>
            <person name="Murray J.D."/>
            <person name="Naoumkina M.A."/>
            <person name="Rosen B."/>
            <person name="Silverstein K.A."/>
            <person name="Tang H."/>
            <person name="Rombauts S."/>
            <person name="Zhao P.X."/>
            <person name="Zhou P."/>
            <person name="Barbe V."/>
            <person name="Bardou P."/>
            <person name="Bechner M."/>
            <person name="Bellec A."/>
            <person name="Berger A."/>
            <person name="Berges H."/>
            <person name="Bidwell S."/>
            <person name="Bisseling T."/>
            <person name="Choisne N."/>
            <person name="Couloux A."/>
            <person name="Denny R."/>
            <person name="Deshpande S."/>
            <person name="Dai X."/>
            <person name="Doyle J.J."/>
            <person name="Dudez A.M."/>
            <person name="Farmer A.D."/>
            <person name="Fouteau S."/>
            <person name="Franken C."/>
            <person name="Gibelin C."/>
            <person name="Gish J."/>
            <person name="Goldstein S."/>
            <person name="Gonzalez A.J."/>
            <person name="Green P.J."/>
            <person name="Hallab A."/>
            <person name="Hartog M."/>
            <person name="Hua A."/>
            <person name="Humphray S.J."/>
            <person name="Jeong D.H."/>
            <person name="Jing Y."/>
            <person name="Jocker A."/>
            <person name="Kenton S.M."/>
            <person name="Kim D.J."/>
            <person name="Klee K."/>
            <person name="Lai H."/>
            <person name="Lang C."/>
            <person name="Lin S."/>
            <person name="Macmil S.L."/>
            <person name="Magdelenat G."/>
            <person name="Matthews L."/>
            <person name="McCorrison J."/>
            <person name="Monaghan E.L."/>
            <person name="Mun J.H."/>
            <person name="Najar F.Z."/>
            <person name="Nicholson C."/>
            <person name="Noirot C."/>
            <person name="O'Bleness M."/>
            <person name="Paule C.R."/>
            <person name="Poulain J."/>
            <person name="Prion F."/>
            <person name="Qin B."/>
            <person name="Qu C."/>
            <person name="Retzel E.F."/>
            <person name="Riddle C."/>
            <person name="Sallet E."/>
            <person name="Samain S."/>
            <person name="Samson N."/>
            <person name="Sanders I."/>
            <person name="Saurat O."/>
            <person name="Scarpelli C."/>
            <person name="Schiex T."/>
            <person name="Segurens B."/>
            <person name="Severin A.J."/>
            <person name="Sherrier D.J."/>
            <person name="Shi R."/>
            <person name="Sims S."/>
            <person name="Singer S.R."/>
            <person name="Sinharoy S."/>
            <person name="Sterck L."/>
            <person name="Viollet A."/>
            <person name="Wang B.B."/>
            <person name="Wang K."/>
            <person name="Wang M."/>
            <person name="Wang X."/>
            <person name="Warfsmann J."/>
            <person name="Weissenbach J."/>
            <person name="White D.D."/>
            <person name="White J.D."/>
            <person name="Wiley G.B."/>
            <person name="Wincker P."/>
            <person name="Xing Y."/>
            <person name="Yang L."/>
            <person name="Yao Z."/>
            <person name="Ying F."/>
            <person name="Zhai J."/>
            <person name="Zhou L."/>
            <person name="Zuber A."/>
            <person name="Denarie J."/>
            <person name="Dixon R.A."/>
            <person name="May G.D."/>
            <person name="Schwartz D.C."/>
            <person name="Rogers J."/>
            <person name="Quetier F."/>
            <person name="Town C.D."/>
            <person name="Roe B.A."/>
        </authorList>
    </citation>
    <scope>NUCLEOTIDE SEQUENCE [LARGE SCALE GENOMIC DNA]</scope>
    <source>
        <strain evidence="1">A17</strain>
        <strain evidence="2 3">cv. Jemalong A17</strain>
    </source>
</reference>
<reference evidence="2" key="3">
    <citation type="submission" date="2015-04" db="UniProtKB">
        <authorList>
            <consortium name="EnsemblPlants"/>
        </authorList>
    </citation>
    <scope>IDENTIFICATION</scope>
    <source>
        <strain evidence="2">cv. Jemalong A17</strain>
    </source>
</reference>
<keyword evidence="3" id="KW-1185">Reference proteome</keyword>
<dbReference type="PaxDb" id="3880-AET00280"/>
<accession>G7KD05</accession>
<dbReference type="HOGENOM" id="CLU_2926109_0_0_1"/>
<dbReference type="AlphaFoldDB" id="G7KD05"/>
<organism evidence="1 3">
    <name type="scientific">Medicago truncatula</name>
    <name type="common">Barrel medic</name>
    <name type="synonym">Medicago tribuloides</name>
    <dbReference type="NCBI Taxonomy" id="3880"/>
    <lineage>
        <taxon>Eukaryota</taxon>
        <taxon>Viridiplantae</taxon>
        <taxon>Streptophyta</taxon>
        <taxon>Embryophyta</taxon>
        <taxon>Tracheophyta</taxon>
        <taxon>Spermatophyta</taxon>
        <taxon>Magnoliopsida</taxon>
        <taxon>eudicotyledons</taxon>
        <taxon>Gunneridae</taxon>
        <taxon>Pentapetalae</taxon>
        <taxon>rosids</taxon>
        <taxon>fabids</taxon>
        <taxon>Fabales</taxon>
        <taxon>Fabaceae</taxon>
        <taxon>Papilionoideae</taxon>
        <taxon>50 kb inversion clade</taxon>
        <taxon>NPAAA clade</taxon>
        <taxon>Hologalegina</taxon>
        <taxon>IRL clade</taxon>
        <taxon>Trifolieae</taxon>
        <taxon>Medicago</taxon>
    </lineage>
</organism>
<gene>
    <name evidence="1" type="ordered locus">MTR_5g090330</name>
</gene>
<sequence>MEALTASSTFLSQIRSVEDHGILFYQIGRTVSQNLFLSNFSIDPISIYIKKKSCYNFNNFF</sequence>
<dbReference type="Proteomes" id="UP000002051">
    <property type="component" value="Chromosome 5"/>
</dbReference>
<evidence type="ECO:0000313" key="1">
    <source>
        <dbReference type="EMBL" id="AET00280.1"/>
    </source>
</evidence>
<reference evidence="1 3" key="2">
    <citation type="journal article" date="2014" name="BMC Genomics">
        <title>An improved genome release (version Mt4.0) for the model legume Medicago truncatula.</title>
        <authorList>
            <person name="Tang H."/>
            <person name="Krishnakumar V."/>
            <person name="Bidwell S."/>
            <person name="Rosen B."/>
            <person name="Chan A."/>
            <person name="Zhou S."/>
            <person name="Gentzbittel L."/>
            <person name="Childs K.L."/>
            <person name="Yandell M."/>
            <person name="Gundlach H."/>
            <person name="Mayer K.F."/>
            <person name="Schwartz D.C."/>
            <person name="Town C.D."/>
        </authorList>
    </citation>
    <scope>GENOME REANNOTATION</scope>
    <source>
        <strain evidence="2 3">cv. Jemalong A17</strain>
    </source>
</reference>
<name>G7KD05_MEDTR</name>
<dbReference type="EnsemblPlants" id="AET00280">
    <property type="protein sequence ID" value="AET00280"/>
    <property type="gene ID" value="MTR_5g090330"/>
</dbReference>